<dbReference type="InterPro" id="IPR010342">
    <property type="entry name" value="DUF938"/>
</dbReference>
<dbReference type="Gene3D" id="3.40.50.150">
    <property type="entry name" value="Vaccinia Virus protein VP39"/>
    <property type="match status" value="1"/>
</dbReference>
<evidence type="ECO:0000313" key="3">
    <source>
        <dbReference type="RefSeq" id="XP_055875162.1"/>
    </source>
</evidence>
<protein>
    <submittedName>
        <fullName evidence="3">Methyltransferase-like 26 isoform X1</fullName>
    </submittedName>
</protein>
<proteinExistence type="inferred from homology"/>
<sequence>MIRYSVLHFTKMLVADAAERNKQPILDVLKSYLPAATSTKVLEIASGTGQHVSHFAEHLPDITWQPSDITHAYLQSISAHIQHKKLTNVLPPIKVDITTPLEQWSLQDLKPETYDMIYNSNMVHISPWETSQGLFKAAGYLLKKDGVLFMYGPFKINGLLTPESNIRFNEYLISQDVRWGVRDIVDLEKLAQENGLKLEKMVDMPANNKSVIFRKYTS</sequence>
<dbReference type="Proteomes" id="UP001165740">
    <property type="component" value="Chromosome 2"/>
</dbReference>
<comment type="similarity">
    <text evidence="1">Belongs to the UPF0585 family.</text>
</comment>
<dbReference type="InterPro" id="IPR029063">
    <property type="entry name" value="SAM-dependent_MTases_sf"/>
</dbReference>
<dbReference type="PANTHER" id="PTHR20974:SF0">
    <property type="entry name" value="UPF0585 PROTEIN CG18661"/>
    <property type="match status" value="1"/>
</dbReference>
<dbReference type="Pfam" id="PF06080">
    <property type="entry name" value="DUF938"/>
    <property type="match status" value="1"/>
</dbReference>
<evidence type="ECO:0000256" key="1">
    <source>
        <dbReference type="ARBA" id="ARBA00008308"/>
    </source>
</evidence>
<dbReference type="OMA" id="YLYGPYK"/>
<reference evidence="3" key="1">
    <citation type="submission" date="2025-08" db="UniProtKB">
        <authorList>
            <consortium name="RefSeq"/>
        </authorList>
    </citation>
    <scope>IDENTIFICATION</scope>
</reference>
<dbReference type="RefSeq" id="XP_055875162.1">
    <property type="nucleotide sequence ID" value="XM_056019187.1"/>
</dbReference>
<dbReference type="CDD" id="cd02440">
    <property type="entry name" value="AdoMet_MTases"/>
    <property type="match status" value="1"/>
</dbReference>
<dbReference type="GeneID" id="106078582"/>
<name>A0A9W2ZJR6_BIOGL</name>
<organism evidence="2 3">
    <name type="scientific">Biomphalaria glabrata</name>
    <name type="common">Bloodfluke planorb</name>
    <name type="synonym">Freshwater snail</name>
    <dbReference type="NCBI Taxonomy" id="6526"/>
    <lineage>
        <taxon>Eukaryota</taxon>
        <taxon>Metazoa</taxon>
        <taxon>Spiralia</taxon>
        <taxon>Lophotrochozoa</taxon>
        <taxon>Mollusca</taxon>
        <taxon>Gastropoda</taxon>
        <taxon>Heterobranchia</taxon>
        <taxon>Euthyneura</taxon>
        <taxon>Panpulmonata</taxon>
        <taxon>Hygrophila</taxon>
        <taxon>Lymnaeoidea</taxon>
        <taxon>Planorbidae</taxon>
        <taxon>Biomphalaria</taxon>
    </lineage>
</organism>
<dbReference type="PANTHER" id="PTHR20974">
    <property type="entry name" value="UPF0585 PROTEIN CG18661"/>
    <property type="match status" value="1"/>
</dbReference>
<dbReference type="SUPFAM" id="SSF53335">
    <property type="entry name" value="S-adenosyl-L-methionine-dependent methyltransferases"/>
    <property type="match status" value="1"/>
</dbReference>
<dbReference type="AlphaFoldDB" id="A0A9W2ZJR6"/>
<dbReference type="OrthoDB" id="10258744at2759"/>
<keyword evidence="2" id="KW-1185">Reference proteome</keyword>
<gene>
    <name evidence="3" type="primary">LOC106078582</name>
</gene>
<accession>A0A9W2ZJR6</accession>
<evidence type="ECO:0000313" key="2">
    <source>
        <dbReference type="Proteomes" id="UP001165740"/>
    </source>
</evidence>